<dbReference type="EMBL" id="JADBJN010000003">
    <property type="protein sequence ID" value="KAG5671488.1"/>
    <property type="molecule type" value="Genomic_DNA"/>
</dbReference>
<proteinExistence type="inferred from homology"/>
<evidence type="ECO:0008006" key="4">
    <source>
        <dbReference type="Google" id="ProtNLM"/>
    </source>
</evidence>
<organism evidence="2 3">
    <name type="scientific">Polypedilum vanderplanki</name>
    <name type="common">Sleeping chironomid midge</name>
    <dbReference type="NCBI Taxonomy" id="319348"/>
    <lineage>
        <taxon>Eukaryota</taxon>
        <taxon>Metazoa</taxon>
        <taxon>Ecdysozoa</taxon>
        <taxon>Arthropoda</taxon>
        <taxon>Hexapoda</taxon>
        <taxon>Insecta</taxon>
        <taxon>Pterygota</taxon>
        <taxon>Neoptera</taxon>
        <taxon>Endopterygota</taxon>
        <taxon>Diptera</taxon>
        <taxon>Nematocera</taxon>
        <taxon>Chironomoidea</taxon>
        <taxon>Chironomidae</taxon>
        <taxon>Chironominae</taxon>
        <taxon>Polypedilum</taxon>
        <taxon>Polypedilum</taxon>
    </lineage>
</organism>
<protein>
    <recommendedName>
        <fullName evidence="4">Glucose dehydrogenase</fullName>
    </recommendedName>
</protein>
<name>A0A9J6BP45_POLVA</name>
<accession>A0A9J6BP45</accession>
<dbReference type="Gene3D" id="3.50.50.60">
    <property type="entry name" value="FAD/NAD(P)-binding domain"/>
    <property type="match status" value="1"/>
</dbReference>
<dbReference type="PANTHER" id="PTHR11552">
    <property type="entry name" value="GLUCOSE-METHANOL-CHOLINE GMC OXIDOREDUCTASE"/>
    <property type="match status" value="1"/>
</dbReference>
<comment type="similarity">
    <text evidence="1">Belongs to the GMC oxidoreductase family.</text>
</comment>
<keyword evidence="3" id="KW-1185">Reference proteome</keyword>
<evidence type="ECO:0000313" key="2">
    <source>
        <dbReference type="EMBL" id="KAG5671488.1"/>
    </source>
</evidence>
<dbReference type="InterPro" id="IPR036188">
    <property type="entry name" value="FAD/NAD-bd_sf"/>
</dbReference>
<dbReference type="AlphaFoldDB" id="A0A9J6BP45"/>
<sequence length="160" mass="17242">MSLIHSNFIELGQNLVYLIYEQTDTGFIKVKLPWTEKCTETICNQVKNRKAIAFDYVIIGSGHSGAILAYRLALAQPDKTVLLIEAGGDPLAQSVSPRLASFSSNSAASFDYNAVHNPNASLAYENGARLTRGKSLGGSSTLPNSGSICGSPRNFDEWAE</sequence>
<comment type="caution">
    <text evidence="2">The sequence shown here is derived from an EMBL/GenBank/DDBJ whole genome shotgun (WGS) entry which is preliminary data.</text>
</comment>
<gene>
    <name evidence="2" type="ORF">PVAND_001682</name>
</gene>
<dbReference type="Proteomes" id="UP001107558">
    <property type="component" value="Chromosome 3"/>
</dbReference>
<dbReference type="PANTHER" id="PTHR11552:SF188">
    <property type="entry name" value="NEITHER INACTIVATION NOR AFTERPOTENTIAL PROTEIN G"/>
    <property type="match status" value="1"/>
</dbReference>
<evidence type="ECO:0000313" key="3">
    <source>
        <dbReference type="Proteomes" id="UP001107558"/>
    </source>
</evidence>
<dbReference type="GO" id="GO:0050660">
    <property type="term" value="F:flavin adenine dinucleotide binding"/>
    <property type="evidence" value="ECO:0007669"/>
    <property type="project" value="InterPro"/>
</dbReference>
<evidence type="ECO:0000256" key="1">
    <source>
        <dbReference type="ARBA" id="ARBA00010790"/>
    </source>
</evidence>
<reference evidence="2" key="1">
    <citation type="submission" date="2021-03" db="EMBL/GenBank/DDBJ databases">
        <title>Chromosome level genome of the anhydrobiotic midge Polypedilum vanderplanki.</title>
        <authorList>
            <person name="Yoshida Y."/>
            <person name="Kikawada T."/>
            <person name="Gusev O."/>
        </authorList>
    </citation>
    <scope>NUCLEOTIDE SEQUENCE</scope>
    <source>
        <strain evidence="2">NIAS01</strain>
        <tissue evidence="2">Whole body or cell culture</tissue>
    </source>
</reference>
<dbReference type="OrthoDB" id="7733254at2759"/>
<dbReference type="SUPFAM" id="SSF51905">
    <property type="entry name" value="FAD/NAD(P)-binding domain"/>
    <property type="match status" value="1"/>
</dbReference>
<dbReference type="InterPro" id="IPR012132">
    <property type="entry name" value="GMC_OxRdtase"/>
</dbReference>
<dbReference type="Pfam" id="PF13450">
    <property type="entry name" value="NAD_binding_8"/>
    <property type="match status" value="1"/>
</dbReference>
<dbReference type="GO" id="GO:0016491">
    <property type="term" value="F:oxidoreductase activity"/>
    <property type="evidence" value="ECO:0007669"/>
    <property type="project" value="TreeGrafter"/>
</dbReference>